<organism evidence="3 4">
    <name type="scientific">Treponema porcinum</name>
    <dbReference type="NCBI Taxonomy" id="261392"/>
    <lineage>
        <taxon>Bacteria</taxon>
        <taxon>Pseudomonadati</taxon>
        <taxon>Spirochaetota</taxon>
        <taxon>Spirochaetia</taxon>
        <taxon>Spirochaetales</taxon>
        <taxon>Treponemataceae</taxon>
        <taxon>Treponema</taxon>
    </lineage>
</organism>
<dbReference type="GeneID" id="78316794"/>
<sequence length="343" mass="38482">MFSSNRKAAVKRLKTLAFTPKSEINSYRATIEKTFYTAFLPNHVEKAEHVYGGIPCDFLSPEIYSTKRILFYIHGGCFVGGSRNSYRNFCATLANKAFSRTVVPEYRLAPAHPFPAALEDVQSAFRSLFTEEQIARSLDASAEKNAQSLSDSQESSAQPEFIIAADGAGASIAMALLLNLRERYRKCIKKVVFFSPWFNLSDSSSVFSGKKTADEILSNEIIQKCSETYTYETNFTNPLVSPVYAAKDLLEQFPPVYIQIGSKEILLEDTKMMSALLKEAGNECTLDIWQNMPHLFQMADEYLTEAHDALQKFSAVISGIEKNTGRQTFENKPRLENSLRSEA</sequence>
<evidence type="ECO:0000259" key="2">
    <source>
        <dbReference type="Pfam" id="PF07859"/>
    </source>
</evidence>
<dbReference type="OrthoDB" id="9815425at2"/>
<dbReference type="GO" id="GO:0016787">
    <property type="term" value="F:hydrolase activity"/>
    <property type="evidence" value="ECO:0007669"/>
    <property type="project" value="UniProtKB-KW"/>
</dbReference>
<dbReference type="RefSeq" id="WP_078933410.1">
    <property type="nucleotide sequence ID" value="NZ_FUWG01000010.1"/>
</dbReference>
<feature type="domain" description="Alpha/beta hydrolase fold-3" evidence="2">
    <location>
        <begin position="70"/>
        <end position="297"/>
    </location>
</feature>
<dbReference type="Pfam" id="PF07859">
    <property type="entry name" value="Abhydrolase_3"/>
    <property type="match status" value="1"/>
</dbReference>
<dbReference type="SUPFAM" id="SSF53474">
    <property type="entry name" value="alpha/beta-Hydrolases"/>
    <property type="match status" value="1"/>
</dbReference>
<name>A0A1T4L864_TREPO</name>
<accession>A0A1T4L864</accession>
<dbReference type="PANTHER" id="PTHR48081">
    <property type="entry name" value="AB HYDROLASE SUPERFAMILY PROTEIN C4A8.06C"/>
    <property type="match status" value="1"/>
</dbReference>
<proteinExistence type="predicted"/>
<reference evidence="3 4" key="1">
    <citation type="submission" date="2017-02" db="EMBL/GenBank/DDBJ databases">
        <authorList>
            <person name="Peterson S.W."/>
        </authorList>
    </citation>
    <scope>NUCLEOTIDE SEQUENCE [LARGE SCALE GENOMIC DNA]</scope>
    <source>
        <strain evidence="3 4">ATCC BAA-908</strain>
    </source>
</reference>
<gene>
    <name evidence="3" type="ORF">SAMN02745149_01504</name>
</gene>
<dbReference type="Gene3D" id="3.40.50.1820">
    <property type="entry name" value="alpha/beta hydrolase"/>
    <property type="match status" value="1"/>
</dbReference>
<dbReference type="Proteomes" id="UP000190423">
    <property type="component" value="Unassembled WGS sequence"/>
</dbReference>
<keyword evidence="4" id="KW-1185">Reference proteome</keyword>
<dbReference type="AlphaFoldDB" id="A0A1T4L864"/>
<protein>
    <submittedName>
        <fullName evidence="3">Acetyl esterase/lipase</fullName>
    </submittedName>
</protein>
<evidence type="ECO:0000313" key="3">
    <source>
        <dbReference type="EMBL" id="SJZ50731.1"/>
    </source>
</evidence>
<evidence type="ECO:0000313" key="4">
    <source>
        <dbReference type="Proteomes" id="UP000190423"/>
    </source>
</evidence>
<dbReference type="PANTHER" id="PTHR48081:SF8">
    <property type="entry name" value="ALPHA_BETA HYDROLASE FOLD-3 DOMAIN-CONTAINING PROTEIN-RELATED"/>
    <property type="match status" value="1"/>
</dbReference>
<dbReference type="STRING" id="261392.SAMN02745149_01504"/>
<dbReference type="InterPro" id="IPR029058">
    <property type="entry name" value="AB_hydrolase_fold"/>
</dbReference>
<keyword evidence="1" id="KW-0378">Hydrolase</keyword>
<dbReference type="InterPro" id="IPR013094">
    <property type="entry name" value="AB_hydrolase_3"/>
</dbReference>
<dbReference type="EMBL" id="FUWG01000010">
    <property type="protein sequence ID" value="SJZ50731.1"/>
    <property type="molecule type" value="Genomic_DNA"/>
</dbReference>
<dbReference type="InterPro" id="IPR050300">
    <property type="entry name" value="GDXG_lipolytic_enzyme"/>
</dbReference>
<evidence type="ECO:0000256" key="1">
    <source>
        <dbReference type="ARBA" id="ARBA00022801"/>
    </source>
</evidence>